<dbReference type="SUPFAM" id="SSF48056">
    <property type="entry name" value="Di-copper centre-containing domain"/>
    <property type="match status" value="1"/>
</dbReference>
<dbReference type="GO" id="GO:0016491">
    <property type="term" value="F:oxidoreductase activity"/>
    <property type="evidence" value="ECO:0007669"/>
    <property type="project" value="InterPro"/>
</dbReference>
<dbReference type="EMBL" id="BPWL01000011">
    <property type="protein sequence ID" value="GJJ15377.1"/>
    <property type="molecule type" value="Genomic_DNA"/>
</dbReference>
<evidence type="ECO:0000256" key="1">
    <source>
        <dbReference type="ARBA" id="ARBA00022723"/>
    </source>
</evidence>
<organism evidence="4 5">
    <name type="scientific">Clathrus columnatus</name>
    <dbReference type="NCBI Taxonomy" id="1419009"/>
    <lineage>
        <taxon>Eukaryota</taxon>
        <taxon>Fungi</taxon>
        <taxon>Dikarya</taxon>
        <taxon>Basidiomycota</taxon>
        <taxon>Agaricomycotina</taxon>
        <taxon>Agaricomycetes</taxon>
        <taxon>Phallomycetidae</taxon>
        <taxon>Phallales</taxon>
        <taxon>Clathraceae</taxon>
        <taxon>Clathrus</taxon>
    </lineage>
</organism>
<proteinExistence type="predicted"/>
<dbReference type="GO" id="GO:0046872">
    <property type="term" value="F:metal ion binding"/>
    <property type="evidence" value="ECO:0007669"/>
    <property type="project" value="UniProtKB-KW"/>
</dbReference>
<reference evidence="4" key="1">
    <citation type="submission" date="2021-10" db="EMBL/GenBank/DDBJ databases">
        <title>De novo Genome Assembly of Clathrus columnatus (Basidiomycota, Fungi) Using Illumina and Nanopore Sequence Data.</title>
        <authorList>
            <person name="Ogiso-Tanaka E."/>
            <person name="Itagaki H."/>
            <person name="Hosoya T."/>
            <person name="Hosaka K."/>
        </authorList>
    </citation>
    <scope>NUCLEOTIDE SEQUENCE</scope>
    <source>
        <strain evidence="4">MO-923</strain>
    </source>
</reference>
<sequence>MLTKRLYRARPPITLHTSGTIDPGSYIPLQDIPYNASSSLFDDFTLVHNILNDYIHQTGFFFPWHRLFVWHFEQTLIHQCHYTGSAPYWNWTLDSDDLGHSYLLTNSDPNIGFGNFGDEAHQQEVIDGALANFSLSYPYPHLLRREYFPYPWKNLTPPWFTDPTLKVKDVISIDGISETINGFRGDFREFQTHFERMQGPHMGVHLALGGDIGGFCIWGKPFCDSLSYGNPGTSPSEPLFWLHHGFIDKIWHDWQNMRAENKFAFGGGSKREIAPEVWPKYPIGAPPDLTPDFPLPSVGFLPSGLTVKDVLDTTNDILCYTYE</sequence>
<gene>
    <name evidence="4" type="ORF">Clacol_009653</name>
</gene>
<dbReference type="AlphaFoldDB" id="A0AAV5AL26"/>
<feature type="domain" description="Tyrosinase copper-binding" evidence="3">
    <location>
        <begin position="56"/>
        <end position="73"/>
    </location>
</feature>
<dbReference type="Proteomes" id="UP001050691">
    <property type="component" value="Unassembled WGS sequence"/>
</dbReference>
<keyword evidence="5" id="KW-1185">Reference proteome</keyword>
<comment type="caution">
    <text evidence="4">The sequence shown here is derived from an EMBL/GenBank/DDBJ whole genome shotgun (WGS) entry which is preliminary data.</text>
</comment>
<dbReference type="InterPro" id="IPR050316">
    <property type="entry name" value="Tyrosinase/Hemocyanin"/>
</dbReference>
<protein>
    <recommendedName>
        <fullName evidence="3">Tyrosinase copper-binding domain-containing protein</fullName>
    </recommendedName>
</protein>
<dbReference type="InterPro" id="IPR008922">
    <property type="entry name" value="Di-copper_centre_dom_sf"/>
</dbReference>
<evidence type="ECO:0000313" key="4">
    <source>
        <dbReference type="EMBL" id="GJJ15377.1"/>
    </source>
</evidence>
<dbReference type="InterPro" id="IPR002227">
    <property type="entry name" value="Tyrosinase_Cu-bd"/>
</dbReference>
<keyword evidence="2" id="KW-0186">Copper</keyword>
<dbReference type="Pfam" id="PF00264">
    <property type="entry name" value="Tyrosinase"/>
    <property type="match status" value="1"/>
</dbReference>
<dbReference type="PROSITE" id="PS00497">
    <property type="entry name" value="TYROSINASE_1"/>
    <property type="match status" value="1"/>
</dbReference>
<dbReference type="PANTHER" id="PTHR11474">
    <property type="entry name" value="TYROSINASE FAMILY MEMBER"/>
    <property type="match status" value="1"/>
</dbReference>
<dbReference type="PANTHER" id="PTHR11474:SF126">
    <property type="entry name" value="TYROSINASE-LIKE PROTEIN TYR-1-RELATED"/>
    <property type="match status" value="1"/>
</dbReference>
<dbReference type="Gene3D" id="1.10.1280.10">
    <property type="entry name" value="Di-copper center containing domain from catechol oxidase"/>
    <property type="match status" value="1"/>
</dbReference>
<accession>A0AAV5AL26</accession>
<dbReference type="PRINTS" id="PR00092">
    <property type="entry name" value="TYROSINASE"/>
</dbReference>
<name>A0AAV5AL26_9AGAM</name>
<evidence type="ECO:0000313" key="5">
    <source>
        <dbReference type="Proteomes" id="UP001050691"/>
    </source>
</evidence>
<evidence type="ECO:0000259" key="3">
    <source>
        <dbReference type="PROSITE" id="PS00497"/>
    </source>
</evidence>
<keyword evidence="1" id="KW-0479">Metal-binding</keyword>
<evidence type="ECO:0000256" key="2">
    <source>
        <dbReference type="ARBA" id="ARBA00023008"/>
    </source>
</evidence>